<dbReference type="Pfam" id="PF03972">
    <property type="entry name" value="MmgE_PrpD_N"/>
    <property type="match status" value="1"/>
</dbReference>
<dbReference type="InterPro" id="IPR042183">
    <property type="entry name" value="MmgE/PrpD_sf_1"/>
</dbReference>
<evidence type="ECO:0000313" key="5">
    <source>
        <dbReference type="Proteomes" id="UP001345827"/>
    </source>
</evidence>
<dbReference type="EMBL" id="JAXLQG010000012">
    <property type="protein sequence ID" value="KAK5533967.1"/>
    <property type="molecule type" value="Genomic_DNA"/>
</dbReference>
<organism evidence="4 5">
    <name type="scientific">Vermiconidia calcicola</name>
    <dbReference type="NCBI Taxonomy" id="1690605"/>
    <lineage>
        <taxon>Eukaryota</taxon>
        <taxon>Fungi</taxon>
        <taxon>Dikarya</taxon>
        <taxon>Ascomycota</taxon>
        <taxon>Pezizomycotina</taxon>
        <taxon>Dothideomycetes</taxon>
        <taxon>Dothideomycetidae</taxon>
        <taxon>Mycosphaerellales</taxon>
        <taxon>Extremaceae</taxon>
        <taxon>Vermiconidia</taxon>
    </lineage>
</organism>
<feature type="domain" description="MmgE/PrpD N-terminal" evidence="2">
    <location>
        <begin position="9"/>
        <end position="233"/>
    </location>
</feature>
<dbReference type="PANTHER" id="PTHR16943">
    <property type="entry name" value="2-METHYLCITRATE DEHYDRATASE-RELATED"/>
    <property type="match status" value="1"/>
</dbReference>
<evidence type="ECO:0000259" key="2">
    <source>
        <dbReference type="Pfam" id="PF03972"/>
    </source>
</evidence>
<feature type="domain" description="MmgE/PrpD C-terminal" evidence="3">
    <location>
        <begin position="274"/>
        <end position="451"/>
    </location>
</feature>
<dbReference type="PANTHER" id="PTHR16943:SF8">
    <property type="entry name" value="2-METHYLCITRATE DEHYDRATASE"/>
    <property type="match status" value="1"/>
</dbReference>
<evidence type="ECO:0008006" key="6">
    <source>
        <dbReference type="Google" id="ProtNLM"/>
    </source>
</evidence>
<dbReference type="Gene3D" id="1.10.4100.10">
    <property type="entry name" value="2-methylcitrate dehydratase PrpD"/>
    <property type="match status" value="1"/>
</dbReference>
<reference evidence="4 5" key="1">
    <citation type="submission" date="2023-06" db="EMBL/GenBank/DDBJ databases">
        <title>Black Yeasts Isolated from many extreme environments.</title>
        <authorList>
            <person name="Coleine C."/>
            <person name="Stajich J.E."/>
            <person name="Selbmann L."/>
        </authorList>
    </citation>
    <scope>NUCLEOTIDE SEQUENCE [LARGE SCALE GENOMIC DNA]</scope>
    <source>
        <strain evidence="4 5">CCFEE 5887</strain>
    </source>
</reference>
<dbReference type="InterPro" id="IPR036148">
    <property type="entry name" value="MmgE/PrpD_sf"/>
</dbReference>
<dbReference type="Gene3D" id="3.30.1330.120">
    <property type="entry name" value="2-methylcitrate dehydratase PrpD"/>
    <property type="match status" value="1"/>
</dbReference>
<dbReference type="InterPro" id="IPR045337">
    <property type="entry name" value="MmgE_PrpD_C"/>
</dbReference>
<dbReference type="SUPFAM" id="SSF103378">
    <property type="entry name" value="2-methylcitrate dehydratase PrpD"/>
    <property type="match status" value="1"/>
</dbReference>
<keyword evidence="5" id="KW-1185">Reference proteome</keyword>
<comment type="caution">
    <text evidence="4">The sequence shown here is derived from an EMBL/GenBank/DDBJ whole genome shotgun (WGS) entry which is preliminary data.</text>
</comment>
<accession>A0AAV9Q2I5</accession>
<protein>
    <recommendedName>
        <fullName evidence="6">2-methylcitrate dehydratase PrpD</fullName>
    </recommendedName>
</protein>
<gene>
    <name evidence="4" type="ORF">LTR25_006947</name>
</gene>
<dbReference type="Proteomes" id="UP001345827">
    <property type="component" value="Unassembled WGS sequence"/>
</dbReference>
<evidence type="ECO:0000256" key="1">
    <source>
        <dbReference type="ARBA" id="ARBA00006174"/>
    </source>
</evidence>
<proteinExistence type="inferred from homology"/>
<dbReference type="Pfam" id="PF19305">
    <property type="entry name" value="MmgE_PrpD_C"/>
    <property type="match status" value="1"/>
</dbReference>
<evidence type="ECO:0000259" key="3">
    <source>
        <dbReference type="Pfam" id="PF19305"/>
    </source>
</evidence>
<dbReference type="GO" id="GO:0016829">
    <property type="term" value="F:lyase activity"/>
    <property type="evidence" value="ECO:0007669"/>
    <property type="project" value="InterPro"/>
</dbReference>
<dbReference type="InterPro" id="IPR042188">
    <property type="entry name" value="MmgE/PrpD_sf_2"/>
</dbReference>
<name>A0AAV9Q2I5_9PEZI</name>
<dbReference type="AlphaFoldDB" id="A0AAV9Q2I5"/>
<comment type="similarity">
    <text evidence="1">Belongs to the PrpD family.</text>
</comment>
<dbReference type="InterPro" id="IPR045336">
    <property type="entry name" value="MmgE_PrpD_N"/>
</dbReference>
<dbReference type="InterPro" id="IPR005656">
    <property type="entry name" value="MmgE_PrpD"/>
</dbReference>
<evidence type="ECO:0000313" key="4">
    <source>
        <dbReference type="EMBL" id="KAK5533967.1"/>
    </source>
</evidence>
<sequence length="467" mass="49860">MEPIDHTFKLARFLAQLKYEHLPKHVIAQAKRSILNSLGCGLGSCHAPPVEKVIETVLLTPHSSSAGGQCTILGRSERACQDTAALINGVALTAADYDDTHLRTVIHPSGTPLAALLSWAELHHLSGRDFILAFVAGVEAQCAIGNALGPSHYKDGWHITGTAGHFGAAAAIAKALKLDSTQYAAALGHAASMAGGIRAMFGTDTKTLHMGRAAQNGILAANLAAHGFGSCARSIESWLRLVSTTVEEGELSALAGEGEGEGDWQILQNTFKPYPCGIVIHPLIDGCLEAYEQLHSMDEPGEESLCERIVSIDVVVNPQCVRLCSVRHPKNGLETIFSLYHGCAVALVSGRAGPAEFSDDMASENVQVASTRDKVNVRTDGEVRDDEAYLTIKYKCLGETGILESSFHIEHATGSLARPMTLEQLERKFLDQASPVLGSDKAVRTAKACWNLEDMGDIADLVKLLVP</sequence>